<proteinExistence type="predicted"/>
<name>A0A9P0IXV2_APHGO</name>
<accession>A0A9P0IXV2</accession>
<dbReference type="Proteomes" id="UP001154329">
    <property type="component" value="Chromosome 2"/>
</dbReference>
<dbReference type="AlphaFoldDB" id="A0A9P0IXV2"/>
<evidence type="ECO:0000313" key="2">
    <source>
        <dbReference type="Proteomes" id="UP001154329"/>
    </source>
</evidence>
<sequence>MTKAYLNVNQTRIDRVKQYCYLGTTVNEKWNKTQEIKSHIGKGRTPFNKMSVIFKNHNLIIKTKMRYIRCYVFSELLNSVESWTTNDATIQRK</sequence>
<evidence type="ECO:0000313" key="1">
    <source>
        <dbReference type="EMBL" id="CAH1722266.1"/>
    </source>
</evidence>
<protein>
    <recommendedName>
        <fullName evidence="3">Endonuclease-reverse transcriptase</fullName>
    </recommendedName>
</protein>
<reference evidence="1" key="1">
    <citation type="submission" date="2022-02" db="EMBL/GenBank/DDBJ databases">
        <authorList>
            <person name="King R."/>
        </authorList>
    </citation>
    <scope>NUCLEOTIDE SEQUENCE</scope>
</reference>
<organism evidence="1 2">
    <name type="scientific">Aphis gossypii</name>
    <name type="common">Cotton aphid</name>
    <dbReference type="NCBI Taxonomy" id="80765"/>
    <lineage>
        <taxon>Eukaryota</taxon>
        <taxon>Metazoa</taxon>
        <taxon>Ecdysozoa</taxon>
        <taxon>Arthropoda</taxon>
        <taxon>Hexapoda</taxon>
        <taxon>Insecta</taxon>
        <taxon>Pterygota</taxon>
        <taxon>Neoptera</taxon>
        <taxon>Paraneoptera</taxon>
        <taxon>Hemiptera</taxon>
        <taxon>Sternorrhyncha</taxon>
        <taxon>Aphidomorpha</taxon>
        <taxon>Aphidoidea</taxon>
        <taxon>Aphididae</taxon>
        <taxon>Aphidini</taxon>
        <taxon>Aphis</taxon>
        <taxon>Aphis</taxon>
    </lineage>
</organism>
<dbReference type="EMBL" id="OU899035">
    <property type="protein sequence ID" value="CAH1722266.1"/>
    <property type="molecule type" value="Genomic_DNA"/>
</dbReference>
<keyword evidence="2" id="KW-1185">Reference proteome</keyword>
<gene>
    <name evidence="1" type="ORF">APHIGO_LOCUS4714</name>
</gene>
<evidence type="ECO:0008006" key="3">
    <source>
        <dbReference type="Google" id="ProtNLM"/>
    </source>
</evidence>
<reference evidence="1" key="2">
    <citation type="submission" date="2022-10" db="EMBL/GenBank/DDBJ databases">
        <authorList>
            <consortium name="ENA_rothamsted_submissions"/>
            <consortium name="culmorum"/>
            <person name="King R."/>
        </authorList>
    </citation>
    <scope>NUCLEOTIDE SEQUENCE</scope>
</reference>